<sequence>MPGGWRPLSQVEMNSETFREAVTASLEELGDESRGCCSYFLQKVLSGTQQTVAGVRYEWFMKVYPVLLSSNRGCAEVCNAASEETPTYSASAWVKPYADPKKVEVSVRQV</sequence>
<evidence type="ECO:0000313" key="2">
    <source>
        <dbReference type="Proteomes" id="UP000281553"/>
    </source>
</evidence>
<keyword evidence="2" id="KW-1185">Reference proteome</keyword>
<dbReference type="Proteomes" id="UP000281553">
    <property type="component" value="Unassembled WGS sequence"/>
</dbReference>
<organism evidence="1 2">
    <name type="scientific">Dibothriocephalus latus</name>
    <name type="common">Fish tapeworm</name>
    <name type="synonym">Diphyllobothrium latum</name>
    <dbReference type="NCBI Taxonomy" id="60516"/>
    <lineage>
        <taxon>Eukaryota</taxon>
        <taxon>Metazoa</taxon>
        <taxon>Spiralia</taxon>
        <taxon>Lophotrochozoa</taxon>
        <taxon>Platyhelminthes</taxon>
        <taxon>Cestoda</taxon>
        <taxon>Eucestoda</taxon>
        <taxon>Diphyllobothriidea</taxon>
        <taxon>Diphyllobothriidae</taxon>
        <taxon>Dibothriocephalus</taxon>
    </lineage>
</organism>
<reference evidence="1 2" key="1">
    <citation type="submission" date="2018-11" db="EMBL/GenBank/DDBJ databases">
        <authorList>
            <consortium name="Pathogen Informatics"/>
        </authorList>
    </citation>
    <scope>NUCLEOTIDE SEQUENCE [LARGE SCALE GENOMIC DNA]</scope>
</reference>
<gene>
    <name evidence="1" type="ORF">DILT_LOCUS5691</name>
</gene>
<evidence type="ECO:0008006" key="3">
    <source>
        <dbReference type="Google" id="ProtNLM"/>
    </source>
</evidence>
<dbReference type="InterPro" id="IPR046350">
    <property type="entry name" value="Cystatin_sf"/>
</dbReference>
<dbReference type="Gene3D" id="3.10.450.10">
    <property type="match status" value="1"/>
</dbReference>
<proteinExistence type="predicted"/>
<dbReference type="InterPro" id="IPR000010">
    <property type="entry name" value="Cystatin_dom"/>
</dbReference>
<accession>A0A3P7L8R7</accession>
<dbReference type="AlphaFoldDB" id="A0A3P7L8R7"/>
<dbReference type="EMBL" id="UYRU01047953">
    <property type="protein sequence ID" value="VDN09860.1"/>
    <property type="molecule type" value="Genomic_DNA"/>
</dbReference>
<dbReference type="SUPFAM" id="SSF54403">
    <property type="entry name" value="Cystatin/monellin"/>
    <property type="match status" value="1"/>
</dbReference>
<dbReference type="GO" id="GO:0004869">
    <property type="term" value="F:cysteine-type endopeptidase inhibitor activity"/>
    <property type="evidence" value="ECO:0007669"/>
    <property type="project" value="InterPro"/>
</dbReference>
<name>A0A3P7L8R7_DIBLA</name>
<dbReference type="OrthoDB" id="6235294at2759"/>
<dbReference type="CDD" id="cd00042">
    <property type="entry name" value="CY"/>
    <property type="match status" value="1"/>
</dbReference>
<protein>
    <recommendedName>
        <fullName evidence="3">Cystatin domain-containing protein</fullName>
    </recommendedName>
</protein>
<evidence type="ECO:0000313" key="1">
    <source>
        <dbReference type="EMBL" id="VDN09860.1"/>
    </source>
</evidence>